<evidence type="ECO:0000313" key="2">
    <source>
        <dbReference type="Proteomes" id="UP001230426"/>
    </source>
</evidence>
<proteinExistence type="predicted"/>
<reference evidence="1 2" key="1">
    <citation type="submission" date="2023-07" db="EMBL/GenBank/DDBJ databases">
        <title>Sequencing the genomes of 1000 actinobacteria strains.</title>
        <authorList>
            <person name="Klenk H.-P."/>
        </authorList>
    </citation>
    <scope>NUCLEOTIDE SEQUENCE [LARGE SCALE GENOMIC DNA]</scope>
    <source>
        <strain evidence="1 2">DSM 44109</strain>
    </source>
</reference>
<keyword evidence="2" id="KW-1185">Reference proteome</keyword>
<evidence type="ECO:0008006" key="3">
    <source>
        <dbReference type="Google" id="ProtNLM"/>
    </source>
</evidence>
<accession>A0ABT9R9T1</accession>
<sequence>MLFADRYVAAGGRLTVDPAAHLYWRTLDALAFAPDAEKVAGPWRELGRTDLTSTLLTSRLEDYLQELFDRYG</sequence>
<dbReference type="Proteomes" id="UP001230426">
    <property type="component" value="Unassembled WGS sequence"/>
</dbReference>
<organism evidence="1 2">
    <name type="scientific">Streptosporangium brasiliense</name>
    <dbReference type="NCBI Taxonomy" id="47480"/>
    <lineage>
        <taxon>Bacteria</taxon>
        <taxon>Bacillati</taxon>
        <taxon>Actinomycetota</taxon>
        <taxon>Actinomycetes</taxon>
        <taxon>Streptosporangiales</taxon>
        <taxon>Streptosporangiaceae</taxon>
        <taxon>Streptosporangium</taxon>
    </lineage>
</organism>
<dbReference type="RefSeq" id="WP_306866058.1">
    <property type="nucleotide sequence ID" value="NZ_JAUSRB010000002.1"/>
</dbReference>
<name>A0ABT9R9T1_9ACTN</name>
<dbReference type="EMBL" id="JAUSRB010000002">
    <property type="protein sequence ID" value="MDP9866019.1"/>
    <property type="molecule type" value="Genomic_DNA"/>
</dbReference>
<comment type="caution">
    <text evidence="1">The sequence shown here is derived from an EMBL/GenBank/DDBJ whole genome shotgun (WGS) entry which is preliminary data.</text>
</comment>
<evidence type="ECO:0000313" key="1">
    <source>
        <dbReference type="EMBL" id="MDP9866019.1"/>
    </source>
</evidence>
<protein>
    <recommendedName>
        <fullName evidence="3">Aminoglycoside phosphotransferase</fullName>
    </recommendedName>
</protein>
<gene>
    <name evidence="1" type="ORF">J2S55_005285</name>
</gene>